<feature type="domain" description="Glycoside hydrolase family 2 catalytic" evidence="6">
    <location>
        <begin position="321"/>
        <end position="479"/>
    </location>
</feature>
<evidence type="ECO:0000259" key="7">
    <source>
        <dbReference type="Pfam" id="PF02837"/>
    </source>
</evidence>
<evidence type="ECO:0000313" key="9">
    <source>
        <dbReference type="EMBL" id="TWU35866.1"/>
    </source>
</evidence>
<dbReference type="GO" id="GO:0004565">
    <property type="term" value="F:beta-galactosidase activity"/>
    <property type="evidence" value="ECO:0007669"/>
    <property type="project" value="UniProtKB-EC"/>
</dbReference>
<name>A0A5C6DLR1_9BACT</name>
<dbReference type="Pfam" id="PF00703">
    <property type="entry name" value="Glyco_hydro_2"/>
    <property type="match status" value="1"/>
</dbReference>
<keyword evidence="10" id="KW-1185">Reference proteome</keyword>
<keyword evidence="4" id="KW-0732">Signal</keyword>
<sequence precursor="true">MLRLSITLSILLSMLASGLATERIEMTLDGNWSYQKVKELDTPPQTGVWQPTIVPGTLRGYNYERAWFRRTFTMPASMQGKRIKIHFDGVKYNSRVWINGQHVGGVFNGYDAFDLDVTDAIRFDQPNEIAVGLHDWTGVFSEGRFDFSELPSWQRPRRYVTDKVIAPIGGYYDHYGIWGDVTLTAQDAVYIKNVFIKPSVRNQELVVEYELANESTDAVEVQINAIVEEGQHEVLRLGTEKLTIPAGQTRSITLTQPWTDARYWSPEDPHLYHLRTELSTGDALRTRFGFREFWIEEHRYILNGSKINLLGTSWWPPTEPMTAEQVREKWQALQQAGIVVFRTHTQPWRRVHYDVADELGLLMIIEGPMWHDPYCICYDDPRYWKNYADSIHAMIEREKNRPSVIMWSMDNEAYSSADKTKLAVAGLAKVGRMAKQWDPTRPIYFESDGDPEGVADAIGMHYVHEYPKYTCWPNEAYWLDKPFSPHTWSGFLTEPYVWKKDKPLYIGEFLWVPSGTPAPHTVFFGDEAYRDLDQYEKLGKAEAWKMQVLAFRHQEAGGMCPWTVGENQLDESNPLYRAHQTAYQPLAAYCLDYDKRFYSNEKVNRRVEIFNESMDAQSLGFEWTLKQGEKTLASDRKTVTVEAGEKQMLTVKLPMPEVDSRTPLAWQVTLSHSGTRVFDETHDYAVFPKLRLPQTQSTLGLYDPKGDTAKLLSESKIEVVDIHSIQSIAPEVDVLVIGAGSLDQAEKTAPVVGRVNPKRGALMDFVGRGGRVLVLRQDVYPEGLFDLEPTPQTSTMTFPQRPSHPALDGVEADDLKFWRGDHLVADHELPRPSTGSAISVVVSGSDTGIAHAPLLDRPLGRGSIVHCQLKLIEKARSEPAAGEILGNLLRYLDHYKPTERKTLVLGSDADYRESLSNLGLRFVAPTNTDGIDLGGYSLLILHGELPNNQPLARQIGEFVQRGGNLLVHRPNAQTMGLVRQASGIELVMQPFAGAVSQAESDHPLSEVFTREDLYWTIKQPGESWTRQPPSRDMVDGVFGSSFDTAKATAHEIESWKTVGQFVHSVESGIMFATVGSASGELEFPESGKYAVGIRAQGTVCEGVYPIAEISIDGKPFGSVQLDSEDWKDYGIVGHVEKGRHPVVVSFVNDGAAPPDEDRNLVIDKVLVARDQRADDTIFLTAPAAVVTQDIGEGRIVFDRIRWDTETDNGRKASRHVCSLLTALGGDFTPRSAITLECEQMTPGEGISWYSADGSTAYMGSNGYIATGIEVARAGVYRGDLVAAGDASEGIGPLVEIHLDGSKIGEVQLTTEGWRSYPLQVELPSGKHDLALKFVNDYSSPSGDRNLRLDKLVLYNNTSEVAADR</sequence>
<dbReference type="InterPro" id="IPR006103">
    <property type="entry name" value="Glyco_hydro_2_cat"/>
</dbReference>
<dbReference type="PANTHER" id="PTHR42732:SF1">
    <property type="entry name" value="BETA-MANNOSIDASE"/>
    <property type="match status" value="1"/>
</dbReference>
<dbReference type="InterPro" id="IPR006102">
    <property type="entry name" value="Ig-like_GH2"/>
</dbReference>
<dbReference type="Gene3D" id="3.20.20.80">
    <property type="entry name" value="Glycosidases"/>
    <property type="match status" value="1"/>
</dbReference>
<dbReference type="EMBL" id="SJPV01000006">
    <property type="protein sequence ID" value="TWU35866.1"/>
    <property type="molecule type" value="Genomic_DNA"/>
</dbReference>
<dbReference type="Gene3D" id="2.60.60.40">
    <property type="match status" value="1"/>
</dbReference>
<comment type="similarity">
    <text evidence="1">Belongs to the glycosyl hydrolase 2 family.</text>
</comment>
<evidence type="ECO:0000256" key="3">
    <source>
        <dbReference type="ARBA" id="ARBA00023295"/>
    </source>
</evidence>
<dbReference type="InterPro" id="IPR036156">
    <property type="entry name" value="Beta-gal/glucu_dom_sf"/>
</dbReference>
<dbReference type="Pfam" id="PF16841">
    <property type="entry name" value="CBM60"/>
    <property type="match status" value="2"/>
</dbReference>
<dbReference type="InterPro" id="IPR008979">
    <property type="entry name" value="Galactose-bd-like_sf"/>
</dbReference>
<dbReference type="Gene3D" id="2.60.120.260">
    <property type="entry name" value="Galactose-binding domain-like"/>
    <property type="match status" value="2"/>
</dbReference>
<dbReference type="SUPFAM" id="SSF51445">
    <property type="entry name" value="(Trans)glycosidases"/>
    <property type="match status" value="1"/>
</dbReference>
<dbReference type="Pfam" id="PF02837">
    <property type="entry name" value="Glyco_hydro_2_N"/>
    <property type="match status" value="1"/>
</dbReference>
<feature type="domain" description="Glycoside hydrolase family 2 immunoglobulin-like beta-sandwich" evidence="5">
    <location>
        <begin position="189"/>
        <end position="291"/>
    </location>
</feature>
<gene>
    <name evidence="9" type="primary">lacZ_5</name>
    <name evidence="9" type="ORF">Poly41_36170</name>
</gene>
<evidence type="ECO:0000256" key="4">
    <source>
        <dbReference type="SAM" id="SignalP"/>
    </source>
</evidence>
<reference evidence="9 10" key="1">
    <citation type="submission" date="2019-02" db="EMBL/GenBank/DDBJ databases">
        <title>Deep-cultivation of Planctomycetes and their phenomic and genomic characterization uncovers novel biology.</title>
        <authorList>
            <person name="Wiegand S."/>
            <person name="Jogler M."/>
            <person name="Boedeker C."/>
            <person name="Pinto D."/>
            <person name="Vollmers J."/>
            <person name="Rivas-Marin E."/>
            <person name="Kohn T."/>
            <person name="Peeters S.H."/>
            <person name="Heuer A."/>
            <person name="Rast P."/>
            <person name="Oberbeckmann S."/>
            <person name="Bunk B."/>
            <person name="Jeske O."/>
            <person name="Meyerdierks A."/>
            <person name="Storesund J.E."/>
            <person name="Kallscheuer N."/>
            <person name="Luecker S."/>
            <person name="Lage O.M."/>
            <person name="Pohl T."/>
            <person name="Merkel B.J."/>
            <person name="Hornburger P."/>
            <person name="Mueller R.-W."/>
            <person name="Bruemmer F."/>
            <person name="Labrenz M."/>
            <person name="Spormann A.M."/>
            <person name="Op Den Camp H."/>
            <person name="Overmann J."/>
            <person name="Amann R."/>
            <person name="Jetten M.S.M."/>
            <person name="Mascher T."/>
            <person name="Medema M.H."/>
            <person name="Devos D.P."/>
            <person name="Kaster A.-K."/>
            <person name="Ovreas L."/>
            <person name="Rohde M."/>
            <person name="Galperin M.Y."/>
            <person name="Jogler C."/>
        </authorList>
    </citation>
    <scope>NUCLEOTIDE SEQUENCE [LARGE SCALE GENOMIC DNA]</scope>
    <source>
        <strain evidence="9 10">Poly41</strain>
    </source>
</reference>
<evidence type="ECO:0000259" key="5">
    <source>
        <dbReference type="Pfam" id="PF00703"/>
    </source>
</evidence>
<dbReference type="PANTHER" id="PTHR42732">
    <property type="entry name" value="BETA-GALACTOSIDASE"/>
    <property type="match status" value="1"/>
</dbReference>
<evidence type="ECO:0000256" key="2">
    <source>
        <dbReference type="ARBA" id="ARBA00022801"/>
    </source>
</evidence>
<dbReference type="InterPro" id="IPR031768">
    <property type="entry name" value="CBM60_xylan-bd"/>
</dbReference>
<dbReference type="Gene3D" id="2.60.40.10">
    <property type="entry name" value="Immunoglobulins"/>
    <property type="match status" value="1"/>
</dbReference>
<accession>A0A5C6DLR1</accession>
<dbReference type="InterPro" id="IPR013783">
    <property type="entry name" value="Ig-like_fold"/>
</dbReference>
<dbReference type="GO" id="GO:0005975">
    <property type="term" value="P:carbohydrate metabolic process"/>
    <property type="evidence" value="ECO:0007669"/>
    <property type="project" value="InterPro"/>
</dbReference>
<comment type="caution">
    <text evidence="9">The sequence shown here is derived from an EMBL/GenBank/DDBJ whole genome shotgun (WGS) entry which is preliminary data.</text>
</comment>
<protein>
    <submittedName>
        <fullName evidence="9">Beta-galactosidase</fullName>
        <ecNumber evidence="9">3.2.1.23</ecNumber>
    </submittedName>
</protein>
<feature type="domain" description="Carbohydrate binding module xylan-binding" evidence="8">
    <location>
        <begin position="1091"/>
        <end position="1168"/>
    </location>
</feature>
<dbReference type="EC" id="3.2.1.23" evidence="9"/>
<dbReference type="SUPFAM" id="SSF49785">
    <property type="entry name" value="Galactose-binding domain-like"/>
    <property type="match status" value="2"/>
</dbReference>
<proteinExistence type="inferred from homology"/>
<dbReference type="SUPFAM" id="SSF49303">
    <property type="entry name" value="beta-Galactosidase/glucuronidase domain"/>
    <property type="match status" value="1"/>
</dbReference>
<evidence type="ECO:0000256" key="1">
    <source>
        <dbReference type="ARBA" id="ARBA00007401"/>
    </source>
</evidence>
<evidence type="ECO:0000259" key="8">
    <source>
        <dbReference type="Pfam" id="PF16841"/>
    </source>
</evidence>
<dbReference type="InterPro" id="IPR006104">
    <property type="entry name" value="Glyco_hydro_2_N"/>
</dbReference>
<dbReference type="Proteomes" id="UP000319143">
    <property type="component" value="Unassembled WGS sequence"/>
</dbReference>
<dbReference type="PROSITE" id="PS00608">
    <property type="entry name" value="GLYCOSYL_HYDROL_F2_2"/>
    <property type="match status" value="1"/>
</dbReference>
<keyword evidence="2 9" id="KW-0378">Hydrolase</keyword>
<feature type="domain" description="Carbohydrate binding module xylan-binding" evidence="8">
    <location>
        <begin position="1282"/>
        <end position="1357"/>
    </location>
</feature>
<evidence type="ECO:0000259" key="6">
    <source>
        <dbReference type="Pfam" id="PF02836"/>
    </source>
</evidence>
<organism evidence="9 10">
    <name type="scientific">Novipirellula artificiosorum</name>
    <dbReference type="NCBI Taxonomy" id="2528016"/>
    <lineage>
        <taxon>Bacteria</taxon>
        <taxon>Pseudomonadati</taxon>
        <taxon>Planctomycetota</taxon>
        <taxon>Planctomycetia</taxon>
        <taxon>Pirellulales</taxon>
        <taxon>Pirellulaceae</taxon>
        <taxon>Novipirellula</taxon>
    </lineage>
</organism>
<feature type="domain" description="Glycosyl hydrolases family 2 sugar binding" evidence="7">
    <location>
        <begin position="27"/>
        <end position="137"/>
    </location>
</feature>
<dbReference type="InterPro" id="IPR051913">
    <property type="entry name" value="GH2_Domain-Containing"/>
</dbReference>
<dbReference type="Pfam" id="PF02836">
    <property type="entry name" value="Glyco_hydro_2_C"/>
    <property type="match status" value="1"/>
</dbReference>
<evidence type="ECO:0000313" key="10">
    <source>
        <dbReference type="Proteomes" id="UP000319143"/>
    </source>
</evidence>
<dbReference type="InterPro" id="IPR017853">
    <property type="entry name" value="GH"/>
</dbReference>
<feature type="signal peptide" evidence="4">
    <location>
        <begin position="1"/>
        <end position="19"/>
    </location>
</feature>
<keyword evidence="3 9" id="KW-0326">Glycosidase</keyword>
<dbReference type="InterPro" id="IPR023232">
    <property type="entry name" value="Glyco_hydro_2_AS"/>
</dbReference>
<dbReference type="RefSeq" id="WP_146527949.1">
    <property type="nucleotide sequence ID" value="NZ_SJPV01000006.1"/>
</dbReference>
<dbReference type="OrthoDB" id="292581at2"/>
<feature type="chain" id="PRO_5022866451" evidence="4">
    <location>
        <begin position="20"/>
        <end position="1364"/>
    </location>
</feature>